<name>A0A132N5B3_9ACTN</name>
<dbReference type="InterPro" id="IPR055344">
    <property type="entry name" value="SecD_SecF_C_bact"/>
</dbReference>
<dbReference type="InterPro" id="IPR005791">
    <property type="entry name" value="SecD"/>
</dbReference>
<evidence type="ECO:0000256" key="2">
    <source>
        <dbReference type="ARBA" id="ARBA00022448"/>
    </source>
</evidence>
<sequence length="562" mass="59112">MATPNAPSRPGRALAFLALVLAALYATMALTGTWRPKLALDLEGGTTVQLKAVPVPGKNGEVNSQNMQNAMEIIRDRVNGAGVSEAEVTVQGADTILVSVPASLSQDTIRKIGQTALLYFRPVLAQGPGGVAQPASPQPSASPGAASPRPSATRQGRAVSRALLAAPHASPTGRPPQPASAPPIPPQAQYEGQVPPELMRQWNTIDCTDQEQRKPKTPADPTKPVVLCSQDGTVKYALGPAIVEGTHLTGAEAGIPQQGAGAWQVNLTFDGEGTKKFAEATKKLRDQPSPQNEFAIVLDDQVVSAPYVQEAIPGGQAQITGNFTQKEAQDLANVLKYGALPLQFTTQEVNTVSPTLGGDQLKGGLIAMILGLALTVLYSLLYYRGLGVVAMVSLAVAAALTYAVVVLLGPAMGFALSLAGIAGLVIAIGITADSFIVFFERIRDEIREGRTLRVAIEYGWTRARRTILVADFVSFLAAAVLYLMATGGVKGFAFTLGLTTLVDVAVVFLFTKPLVTLLARYKFFAQGHPLSGLDPKRLGAKQRPAPTPGRRRPAAKPAAKEA</sequence>
<dbReference type="SUPFAM" id="SSF82866">
    <property type="entry name" value="Multidrug efflux transporter AcrB transmembrane domain"/>
    <property type="match status" value="1"/>
</dbReference>
<evidence type="ECO:0000313" key="14">
    <source>
        <dbReference type="EMBL" id="KWX05341.1"/>
    </source>
</evidence>
<dbReference type="InterPro" id="IPR048631">
    <property type="entry name" value="SecD_1st"/>
</dbReference>
<evidence type="ECO:0000313" key="15">
    <source>
        <dbReference type="Proteomes" id="UP000070659"/>
    </source>
</evidence>
<dbReference type="Pfam" id="PF02355">
    <property type="entry name" value="SecD_SecF_C"/>
    <property type="match status" value="1"/>
</dbReference>
<dbReference type="Gene3D" id="3.30.1360.200">
    <property type="match status" value="1"/>
</dbReference>
<feature type="transmembrane region" description="Helical" evidence="9">
    <location>
        <begin position="467"/>
        <end position="485"/>
    </location>
</feature>
<comment type="caution">
    <text evidence="9">Lacks conserved residue(s) required for the propagation of feature annotation.</text>
</comment>
<dbReference type="Proteomes" id="UP000070659">
    <property type="component" value="Unassembled WGS sequence"/>
</dbReference>
<dbReference type="GO" id="GO:0006605">
    <property type="term" value="P:protein targeting"/>
    <property type="evidence" value="ECO:0007669"/>
    <property type="project" value="UniProtKB-UniRule"/>
</dbReference>
<feature type="domain" description="Protein translocase subunit SecDF P1" evidence="12">
    <location>
        <begin position="67"/>
        <end position="123"/>
    </location>
</feature>
<evidence type="ECO:0000256" key="3">
    <source>
        <dbReference type="ARBA" id="ARBA00022475"/>
    </source>
</evidence>
<feature type="transmembrane region" description="Helical" evidence="9">
    <location>
        <begin position="363"/>
        <end position="381"/>
    </location>
</feature>
<feature type="domain" description="Protein export membrane protein SecD/SecF C-terminal" evidence="11">
    <location>
        <begin position="344"/>
        <end position="518"/>
    </location>
</feature>
<evidence type="ECO:0000256" key="5">
    <source>
        <dbReference type="ARBA" id="ARBA00022927"/>
    </source>
</evidence>
<evidence type="ECO:0000259" key="12">
    <source>
        <dbReference type="Pfam" id="PF21760"/>
    </source>
</evidence>
<dbReference type="PANTHER" id="PTHR30081">
    <property type="entry name" value="PROTEIN-EXPORT MEMBRANE PROTEIN SEC"/>
    <property type="match status" value="1"/>
</dbReference>
<dbReference type="PANTHER" id="PTHR30081:SF1">
    <property type="entry name" value="PROTEIN TRANSLOCASE SUBUNIT SECD"/>
    <property type="match status" value="1"/>
</dbReference>
<dbReference type="PATRIC" id="fig|1469144.8.peg.4923"/>
<reference evidence="14 15" key="1">
    <citation type="submission" date="2015-02" db="EMBL/GenBank/DDBJ databases">
        <title>Physiological reanalysis, assessment of diazotrophy, and genome sequences of multiple isolates of Streptomyces thermoautotrophicus.</title>
        <authorList>
            <person name="MacKellar D.C."/>
            <person name="Lieber L."/>
            <person name="Norman J."/>
            <person name="Bolger A."/>
            <person name="Tobin C."/>
            <person name="Murray J.W."/>
            <person name="Prell J."/>
        </authorList>
    </citation>
    <scope>NUCLEOTIDE SEQUENCE [LARGE SCALE GENOMIC DNA]</scope>
    <source>
        <strain evidence="14 15">UBT1</strain>
    </source>
</reference>
<dbReference type="GO" id="GO:0005886">
    <property type="term" value="C:plasma membrane"/>
    <property type="evidence" value="ECO:0007669"/>
    <property type="project" value="UniProtKB-SubCell"/>
</dbReference>
<evidence type="ECO:0000256" key="8">
    <source>
        <dbReference type="ARBA" id="ARBA00023136"/>
    </source>
</evidence>
<proteinExistence type="inferred from homology"/>
<evidence type="ECO:0000256" key="4">
    <source>
        <dbReference type="ARBA" id="ARBA00022692"/>
    </source>
</evidence>
<dbReference type="InterPro" id="IPR048634">
    <property type="entry name" value="SecD_SecF_C"/>
</dbReference>
<dbReference type="NCBIfam" id="TIGR00916">
    <property type="entry name" value="2A0604s01"/>
    <property type="match status" value="1"/>
</dbReference>
<keyword evidence="4 9" id="KW-0812">Transmembrane</keyword>
<keyword evidence="6 9" id="KW-1133">Transmembrane helix</keyword>
<dbReference type="NCBIfam" id="TIGR01129">
    <property type="entry name" value="secD"/>
    <property type="match status" value="1"/>
</dbReference>
<dbReference type="Gene3D" id="3.30.70.3220">
    <property type="match status" value="1"/>
</dbReference>
<keyword evidence="7 9" id="KW-0811">Translocation</keyword>
<keyword evidence="3 9" id="KW-1003">Cell membrane</keyword>
<feature type="transmembrane region" description="Helical" evidence="9">
    <location>
        <begin position="414"/>
        <end position="439"/>
    </location>
</feature>
<dbReference type="AlphaFoldDB" id="A0A132N5B3"/>
<feature type="compositionally biased region" description="Low complexity" evidence="10">
    <location>
        <begin position="132"/>
        <end position="152"/>
    </location>
</feature>
<evidence type="ECO:0000256" key="1">
    <source>
        <dbReference type="ARBA" id="ARBA00004651"/>
    </source>
</evidence>
<organism evidence="14 15">
    <name type="scientific">Carbonactinospora thermoautotrophica</name>
    <dbReference type="NCBI Taxonomy" id="1469144"/>
    <lineage>
        <taxon>Bacteria</taxon>
        <taxon>Bacillati</taxon>
        <taxon>Actinomycetota</taxon>
        <taxon>Actinomycetes</taxon>
        <taxon>Kitasatosporales</taxon>
        <taxon>Carbonactinosporaceae</taxon>
        <taxon>Carbonactinospora</taxon>
    </lineage>
</organism>
<dbReference type="Pfam" id="PF22599">
    <property type="entry name" value="SecDF_P1_head"/>
    <property type="match status" value="1"/>
</dbReference>
<feature type="domain" description="SecDF P1 head subdomain" evidence="13">
    <location>
        <begin position="233"/>
        <end position="341"/>
    </location>
</feature>
<keyword evidence="5 9" id="KW-0653">Protein transport</keyword>
<dbReference type="HAMAP" id="MF_01463_B">
    <property type="entry name" value="SecD_B"/>
    <property type="match status" value="1"/>
</dbReference>
<dbReference type="GO" id="GO:0015450">
    <property type="term" value="F:protein-transporting ATPase activity"/>
    <property type="evidence" value="ECO:0007669"/>
    <property type="project" value="InterPro"/>
</dbReference>
<gene>
    <name evidence="9" type="primary">secD</name>
    <name evidence="14" type="ORF">TH66_03740</name>
</gene>
<feature type="transmembrane region" description="Helical" evidence="9">
    <location>
        <begin position="491"/>
        <end position="510"/>
    </location>
</feature>
<dbReference type="InterPro" id="IPR022813">
    <property type="entry name" value="SecD/SecF_arch_bac"/>
</dbReference>
<dbReference type="Gene3D" id="1.20.1640.10">
    <property type="entry name" value="Multidrug efflux transporter AcrB transmembrane domain"/>
    <property type="match status" value="1"/>
</dbReference>
<comment type="function">
    <text evidence="9">Part of the Sec protein translocase complex. Interacts with the SecYEG preprotein conducting channel. SecDF uses the proton motive force (PMF) to complete protein translocation after the ATP-dependent function of SecA.</text>
</comment>
<dbReference type="GO" id="GO:0065002">
    <property type="term" value="P:intracellular protein transmembrane transport"/>
    <property type="evidence" value="ECO:0007669"/>
    <property type="project" value="UniProtKB-UniRule"/>
</dbReference>
<feature type="region of interest" description="Disordered" evidence="10">
    <location>
        <begin position="129"/>
        <end position="191"/>
    </location>
</feature>
<evidence type="ECO:0000259" key="13">
    <source>
        <dbReference type="Pfam" id="PF22599"/>
    </source>
</evidence>
<comment type="similarity">
    <text evidence="9">Belongs to the SecD/SecF family. SecD subfamily.</text>
</comment>
<dbReference type="GO" id="GO:0043952">
    <property type="term" value="P:protein transport by the Sec complex"/>
    <property type="evidence" value="ECO:0007669"/>
    <property type="project" value="UniProtKB-UniRule"/>
</dbReference>
<evidence type="ECO:0000259" key="11">
    <source>
        <dbReference type="Pfam" id="PF02355"/>
    </source>
</evidence>
<comment type="subunit">
    <text evidence="9">Forms a complex with SecF. Part of the essential Sec protein translocation apparatus which comprises SecA, SecYEG and auxiliary proteins SecDF. Other proteins may also be involved.</text>
</comment>
<comment type="caution">
    <text evidence="14">The sequence shown here is derived from an EMBL/GenBank/DDBJ whole genome shotgun (WGS) entry which is preliminary data.</text>
</comment>
<evidence type="ECO:0000256" key="10">
    <source>
        <dbReference type="SAM" id="MobiDB-lite"/>
    </source>
</evidence>
<protein>
    <recommendedName>
        <fullName evidence="9">Protein translocase subunit SecD</fullName>
    </recommendedName>
</protein>
<comment type="subcellular location">
    <subcellularLocation>
        <location evidence="1 9">Cell membrane</location>
        <topology evidence="1 9">Multi-pass membrane protein</topology>
    </subcellularLocation>
</comment>
<dbReference type="EMBL" id="JYIJ01000012">
    <property type="protein sequence ID" value="KWX05341.1"/>
    <property type="molecule type" value="Genomic_DNA"/>
</dbReference>
<feature type="region of interest" description="Disordered" evidence="10">
    <location>
        <begin position="534"/>
        <end position="562"/>
    </location>
</feature>
<dbReference type="Pfam" id="PF21760">
    <property type="entry name" value="SecD_1st"/>
    <property type="match status" value="1"/>
</dbReference>
<dbReference type="InterPro" id="IPR054384">
    <property type="entry name" value="SecDF_P1_head"/>
</dbReference>
<feature type="transmembrane region" description="Helical" evidence="9">
    <location>
        <begin position="388"/>
        <end position="408"/>
    </location>
</feature>
<keyword evidence="8 9" id="KW-0472">Membrane</keyword>
<evidence type="ECO:0000256" key="9">
    <source>
        <dbReference type="HAMAP-Rule" id="MF_01463"/>
    </source>
</evidence>
<evidence type="ECO:0000256" key="6">
    <source>
        <dbReference type="ARBA" id="ARBA00022989"/>
    </source>
</evidence>
<feature type="compositionally biased region" description="Pro residues" evidence="10">
    <location>
        <begin position="173"/>
        <end position="186"/>
    </location>
</feature>
<evidence type="ECO:0000256" key="7">
    <source>
        <dbReference type="ARBA" id="ARBA00023010"/>
    </source>
</evidence>
<accession>A0A132N5B3</accession>
<keyword evidence="2 9" id="KW-0813">Transport</keyword>